<dbReference type="PIRSF" id="PIRSF006078">
    <property type="entry name" value="GlxK"/>
    <property type="match status" value="1"/>
</dbReference>
<name>A0A239TC43_9FIRM</name>
<evidence type="ECO:0000256" key="4">
    <source>
        <dbReference type="PIRNR" id="PIRNR006078"/>
    </source>
</evidence>
<keyword evidence="2 4" id="KW-0808">Transferase</keyword>
<evidence type="ECO:0000313" key="6">
    <source>
        <dbReference type="Proteomes" id="UP000215383"/>
    </source>
</evidence>
<gene>
    <name evidence="5" type="primary">glxK</name>
    <name evidence="5" type="ORF">SAMEA4364220_00315</name>
</gene>
<dbReference type="InterPro" id="IPR018197">
    <property type="entry name" value="Glycerate_kinase_RE-like"/>
</dbReference>
<evidence type="ECO:0000256" key="1">
    <source>
        <dbReference type="ARBA" id="ARBA00006284"/>
    </source>
</evidence>
<dbReference type="Gene3D" id="3.40.50.10350">
    <property type="entry name" value="Glycerate kinase, domain 1"/>
    <property type="match status" value="1"/>
</dbReference>
<organism evidence="5 6">
    <name type="scientific">Megamonas hypermegale</name>
    <dbReference type="NCBI Taxonomy" id="158847"/>
    <lineage>
        <taxon>Bacteria</taxon>
        <taxon>Bacillati</taxon>
        <taxon>Bacillota</taxon>
        <taxon>Negativicutes</taxon>
        <taxon>Selenomonadales</taxon>
        <taxon>Selenomonadaceae</taxon>
        <taxon>Megamonas</taxon>
    </lineage>
</organism>
<dbReference type="PANTHER" id="PTHR21599">
    <property type="entry name" value="GLYCERATE KINASE"/>
    <property type="match status" value="1"/>
</dbReference>
<accession>A0A239TC43</accession>
<evidence type="ECO:0000256" key="3">
    <source>
        <dbReference type="ARBA" id="ARBA00022777"/>
    </source>
</evidence>
<dbReference type="NCBIfam" id="TIGR00045">
    <property type="entry name" value="glycerate kinase"/>
    <property type="match status" value="1"/>
</dbReference>
<evidence type="ECO:0000313" key="5">
    <source>
        <dbReference type="EMBL" id="SNU95089.1"/>
    </source>
</evidence>
<dbReference type="Gene3D" id="3.90.1510.10">
    <property type="entry name" value="Glycerate kinase, domain 2"/>
    <property type="match status" value="1"/>
</dbReference>
<sequence>MKKFILIPDSFKGTMSSESICTTMEKVIKKHLPNSKIISIPVADGGEGTVDAMLKISGGTKKFITVKGPYMEDISSFYGLLPDKTAIIEMAAAAGLPLVKNNLHAERTSTYGVGELIKDAIDNGATKILLGLGGSATNDGGCGMAAALGIKFTNKNGEAFIPIGKTLQDIYHIDIASFKEKYSDVQFSAMCDITNPLCGINGAAYVFAPQKGADKKTVELLDKGLHHLAQIIKNDLNKDVENIPGAGAAGGMGAGVVGFFNGQLQSGINSILNLVKFDQLIKDADYVFTGEGKIDNQSIQGKVISGIADYTKKYNIPLIAIVGCIDDDIDKLYTAGVTAVFSINTKPLPFEEAIKYSEKNLAITMDNLIRILK</sequence>
<dbReference type="GO" id="GO:0031388">
    <property type="term" value="P:organic acid phosphorylation"/>
    <property type="evidence" value="ECO:0007669"/>
    <property type="project" value="UniProtKB-UniRule"/>
</dbReference>
<dbReference type="Pfam" id="PF02595">
    <property type="entry name" value="Gly_kinase"/>
    <property type="match status" value="1"/>
</dbReference>
<dbReference type="GO" id="GO:0008887">
    <property type="term" value="F:glycerate kinase activity"/>
    <property type="evidence" value="ECO:0007669"/>
    <property type="project" value="UniProtKB-UniRule"/>
</dbReference>
<keyword evidence="6" id="KW-1185">Reference proteome</keyword>
<proteinExistence type="inferred from homology"/>
<dbReference type="Proteomes" id="UP000215383">
    <property type="component" value="Chromosome 1"/>
</dbReference>
<keyword evidence="3 4" id="KW-0418">Kinase</keyword>
<dbReference type="PANTHER" id="PTHR21599:SF0">
    <property type="entry name" value="GLYCERATE KINASE"/>
    <property type="match status" value="1"/>
</dbReference>
<comment type="similarity">
    <text evidence="1 4">Belongs to the glycerate kinase type-1 family.</text>
</comment>
<protein>
    <submittedName>
        <fullName evidence="5">Glycerate kinase</fullName>
        <ecNumber evidence="5">2.7.1.31</ecNumber>
    </submittedName>
</protein>
<evidence type="ECO:0000256" key="2">
    <source>
        <dbReference type="ARBA" id="ARBA00022679"/>
    </source>
</evidence>
<dbReference type="AlphaFoldDB" id="A0A239TC43"/>
<dbReference type="eggNOG" id="COG1929">
    <property type="taxonomic scope" value="Bacteria"/>
</dbReference>
<dbReference type="OrthoDB" id="9774290at2"/>
<dbReference type="GeneID" id="78506352"/>
<dbReference type="EC" id="2.7.1.31" evidence="5"/>
<dbReference type="EMBL" id="LT906446">
    <property type="protein sequence ID" value="SNU95089.1"/>
    <property type="molecule type" value="Genomic_DNA"/>
</dbReference>
<dbReference type="InterPro" id="IPR018193">
    <property type="entry name" value="Glyc_kinase_flavodox-like_fold"/>
</dbReference>
<dbReference type="SUPFAM" id="SSF110738">
    <property type="entry name" value="Glycerate kinase I"/>
    <property type="match status" value="1"/>
</dbReference>
<dbReference type="InterPro" id="IPR004381">
    <property type="entry name" value="Glycerate_kinase"/>
</dbReference>
<dbReference type="RefSeq" id="WP_027890609.1">
    <property type="nucleotide sequence ID" value="NZ_CASFMS010000030.1"/>
</dbReference>
<reference evidence="5 6" key="1">
    <citation type="submission" date="2017-06" db="EMBL/GenBank/DDBJ databases">
        <authorList>
            <consortium name="Pathogen Informatics"/>
        </authorList>
    </citation>
    <scope>NUCLEOTIDE SEQUENCE [LARGE SCALE GENOMIC DNA]</scope>
    <source>
        <strain evidence="5 6">NCTC10570</strain>
    </source>
</reference>
<dbReference type="InterPro" id="IPR036129">
    <property type="entry name" value="Glycerate_kinase_sf"/>
</dbReference>